<evidence type="ECO:0000256" key="1">
    <source>
        <dbReference type="ARBA" id="ARBA00022536"/>
    </source>
</evidence>
<keyword evidence="2" id="KW-0732">Signal</keyword>
<dbReference type="CDD" id="cd05819">
    <property type="entry name" value="NHL"/>
    <property type="match status" value="1"/>
</dbReference>
<dbReference type="Pfam" id="PF02010">
    <property type="entry name" value="REJ"/>
    <property type="match status" value="1"/>
</dbReference>
<dbReference type="EMBL" id="CAJOBQ010001831">
    <property type="protein sequence ID" value="CAF4519186.1"/>
    <property type="molecule type" value="Genomic_DNA"/>
</dbReference>
<dbReference type="SUPFAM" id="SSF57196">
    <property type="entry name" value="EGF/Laminin"/>
    <property type="match status" value="2"/>
</dbReference>
<dbReference type="PANTHER" id="PTHR12916">
    <property type="entry name" value="CYTOCHROME C OXIDASE POLYPEPTIDE VIC-2"/>
    <property type="match status" value="1"/>
</dbReference>
<feature type="domain" description="EGF-like" evidence="7">
    <location>
        <begin position="683"/>
        <end position="723"/>
    </location>
</feature>
<organism evidence="8 9">
    <name type="scientific">Rotaria socialis</name>
    <dbReference type="NCBI Taxonomy" id="392032"/>
    <lineage>
        <taxon>Eukaryota</taxon>
        <taxon>Metazoa</taxon>
        <taxon>Spiralia</taxon>
        <taxon>Gnathifera</taxon>
        <taxon>Rotifera</taxon>
        <taxon>Eurotatoria</taxon>
        <taxon>Bdelloidea</taxon>
        <taxon>Philodinida</taxon>
        <taxon>Philodinidae</taxon>
        <taxon>Rotaria</taxon>
    </lineage>
</organism>
<dbReference type="Pfam" id="PF01436">
    <property type="entry name" value="NHL"/>
    <property type="match status" value="3"/>
</dbReference>
<name>A0A820WTE4_9BILA</name>
<dbReference type="PANTHER" id="PTHR12916:SF4">
    <property type="entry name" value="UNINFLATABLE, ISOFORM C"/>
    <property type="match status" value="1"/>
</dbReference>
<dbReference type="PROSITE" id="PS50026">
    <property type="entry name" value="EGF_3"/>
    <property type="match status" value="2"/>
</dbReference>
<evidence type="ECO:0000256" key="6">
    <source>
        <dbReference type="SAM" id="MobiDB-lite"/>
    </source>
</evidence>
<protein>
    <recommendedName>
        <fullName evidence="7">EGF-like domain-containing protein</fullName>
    </recommendedName>
</protein>
<feature type="repeat" description="NHL" evidence="5">
    <location>
        <begin position="450"/>
        <end position="489"/>
    </location>
</feature>
<keyword evidence="4" id="KW-1015">Disulfide bond</keyword>
<sequence length="2131" mass="237121">MLLVLSFNQPKFCPVVSWEANGTTVANDTMIGLSTIGMFIDTDNAIYVNDQETNSVQIWYERKTEPMIIKPENLNASKGIFVTNDGDIYLDNGELTGRVDKCSKSSNSSVPVMYVNGSCFGLFVDRDKNLYCSLRDQHRIVKRSLCCDSNTSTTTVAGNGANGSAPNMLNQPSGIFVDIKLNLYVADYGNNRIQLFEYGELSGRTLVDGSLLNGPTDIKVDADGNLFIVDQGNHRIVRFGSNGLYCIIGCSGANGAESDQFNLPFALAFDTYGDIFVLDGDNRRIQKFRLARNACVTYNRPKFCPNATWNVDGITVFDQSLIGNHARGIFVDSNDTLYAVAQDRSQILTLFKNSTNLLSPTNFLLANYTGIIVSIEGEIYLENGTESGRIVQWAKNTNTSVSVAYFPGNCFGLFIDQSNSLYCSMKEKNRVVKMSLNGKMSKIVNVAGTGTSGSGLEQFSGPWGIFVDNNFTLYVADSGNNRIQRFQLGENIGATIAGNGTPNDLMLNNPTDIILDLDGNLFIAGNDNSRIIRVIHDAYHCVVGCNRNSTSPSEKLNKSYAVRFDSRGNLFVADECNHRIQKFTLATNSCDSTTTEAPTTQVVTEALTIQVTTEAPTSQEITTAEAAETTTKASTTLATTIQSTTAAATTTTTTTTTASTSSTTSSNTSERDSTATSIICNTSNSSCDLLKPCQNDGTCRNTQTGNDCYVCLCSRGFNGTHCEFDHRPCKPYTCLNNGTCKETSDSLFVCTCLSGWQGVHCEFMVNFCDNFTCLNNGTCRSSLSNYTCCSPPSVRLAMAPNSLELPIKARRNDEFYISAYIELFCMNSIEAVSQWAITNCTTNCSSSISLNRPIITTLSEIHIPAKKLEYGIYEVKLTVSSVNIPIVTASAVGYIEIIPTGIMANLVSNGTSMITHDPQQYLTLDPGRFSEDPDEKEFNSIKWNYTHYCRIHGVSVIAGSSVLMNDNDEISSPNCSCFAGQFSSTESRSSVTIMANSLVANRTYQFMVNMTHRANPYLQASGYLLVKVENARSQKVAVGCVIATMCSRKGEFQYINPNTELALFSSLVNQTGLQNNITWNVYLGMMNSSSDTQNWSLFTEMDDYRDIWFFGANRSHFTATNELFLTYRNIKFWRFEVVYMSMTEKSSSALHFEINQPPKSGICSITPSNGTITTKFTVICKNWTDQDGIKDYSFYVRTQIEAFLSLMVLAWTTHVEQRVILGSTISSVFELLLPVGSGNASLVNVIVQIRDQLNSVTEANISAVSVVLTRTNIDSFIKAIKISSTVPSKHPLVEILSKNNSVLTGQVITTVSQVLNEMNTEIIRLGIQNIASIFVSPLGSREIPMYIQQLNDDASVREYLMKSMNDLTTTTWNNILLQASSIALLTHAINELTRDTCMLASSKCRDMALTLKSMARMVSSDDVKKIGNQLIQCATNVLSAVNVPLQQRGAILELDLNRSSATANDYDDDMYLNLNLNGIFMKENEPSYERNFYHQKRTANIIAKQVAETLEAIAVAFNVHLNVGQNTTVNTTSVFTSLEKTLVSSLSNKRISPLGSAQIHIPLSSNLTESDTVSVWSMIQPLAVASATPGQVNTSLSTMISLSILDSHGKEISIHTDNEHPIEFFIPRDPNLIVPRMALYNVTLIHDAKHQFYFHLINITQSNFDGQPQLNTLINNIDDWSLLCSSNISDDGIHKYFINNNRTAKHRFVIIGFRELNTTEICSNKSSTPPITDQPFNFSSDYELRTFTSACYYLDSNNNWQSDELLVGSMTDHYQTQCFSTHLSTFTSGYSHVPNPVLLFNDLFAHTQNSCPSVYPGEDIVNAMTLSKSKKVENIEIRANDIRDIDRHILNLTSEKVNDIIQSFVQVMDGVADQSNMCEKLKVIYNDCPPLIDPNVIYELYYNDSNLLKKSFFIFLSILINDHYAFFHQNTILDNINLGILLRLTHKNNILDKFELIKHDLLHLSPYFSLICTVLIKIISHRTIATKDLHLFSTVLQDDIINKTTSNWSILKDFIQLFRSILHTEFVKNIYFELINDEQELTKSHDGIRFEDIIDNTIEEVIEKRGLAFANLSTCYCAITCFNRTIVINKNIIILELIDDAKRFTDNSIMFGGLLVIMLREFFQVLRRTTV</sequence>
<dbReference type="InterPro" id="IPR002859">
    <property type="entry name" value="PKD/REJ-like"/>
</dbReference>
<evidence type="ECO:0000313" key="8">
    <source>
        <dbReference type="EMBL" id="CAF4519186.1"/>
    </source>
</evidence>
<dbReference type="SMART" id="SM00181">
    <property type="entry name" value="EGF"/>
    <property type="match status" value="2"/>
</dbReference>
<feature type="domain" description="EGF-like" evidence="7">
    <location>
        <begin position="725"/>
        <end position="762"/>
    </location>
</feature>
<feature type="region of interest" description="Disordered" evidence="6">
    <location>
        <begin position="648"/>
        <end position="671"/>
    </location>
</feature>
<dbReference type="Pfam" id="PF00008">
    <property type="entry name" value="EGF"/>
    <property type="match status" value="1"/>
</dbReference>
<feature type="compositionally biased region" description="Low complexity" evidence="6">
    <location>
        <begin position="648"/>
        <end position="668"/>
    </location>
</feature>
<gene>
    <name evidence="8" type="ORF">TSG867_LOCUS22449</name>
</gene>
<accession>A0A820WTE4</accession>
<comment type="caution">
    <text evidence="4">Lacks conserved residue(s) required for the propagation of feature annotation.</text>
</comment>
<evidence type="ECO:0000313" key="9">
    <source>
        <dbReference type="Proteomes" id="UP000663862"/>
    </source>
</evidence>
<dbReference type="PROSITE" id="PS00022">
    <property type="entry name" value="EGF_1"/>
    <property type="match status" value="2"/>
</dbReference>
<dbReference type="InterPro" id="IPR000742">
    <property type="entry name" value="EGF"/>
</dbReference>
<dbReference type="InterPro" id="IPR001258">
    <property type="entry name" value="NHL_repeat"/>
</dbReference>
<dbReference type="PROSITE" id="PS51125">
    <property type="entry name" value="NHL"/>
    <property type="match status" value="3"/>
</dbReference>
<proteinExistence type="predicted"/>
<dbReference type="CDD" id="cd00054">
    <property type="entry name" value="EGF_CA"/>
    <property type="match status" value="2"/>
</dbReference>
<dbReference type="PROSITE" id="PS01186">
    <property type="entry name" value="EGF_2"/>
    <property type="match status" value="2"/>
</dbReference>
<keyword evidence="1 4" id="KW-0245">EGF-like domain</keyword>
<keyword evidence="3" id="KW-0677">Repeat</keyword>
<dbReference type="Proteomes" id="UP000663862">
    <property type="component" value="Unassembled WGS sequence"/>
</dbReference>
<feature type="repeat" description="NHL" evidence="5">
    <location>
        <begin position="160"/>
        <end position="199"/>
    </location>
</feature>
<feature type="disulfide bond" evidence="4">
    <location>
        <begin position="713"/>
        <end position="722"/>
    </location>
</feature>
<evidence type="ECO:0000256" key="4">
    <source>
        <dbReference type="PROSITE-ProRule" id="PRU00076"/>
    </source>
</evidence>
<comment type="caution">
    <text evidence="8">The sequence shown here is derived from an EMBL/GenBank/DDBJ whole genome shotgun (WGS) entry which is preliminary data.</text>
</comment>
<feature type="disulfide bond" evidence="4">
    <location>
        <begin position="752"/>
        <end position="761"/>
    </location>
</feature>
<dbReference type="Gene3D" id="2.120.10.30">
    <property type="entry name" value="TolB, C-terminal domain"/>
    <property type="match status" value="3"/>
</dbReference>
<evidence type="ECO:0000256" key="3">
    <source>
        <dbReference type="ARBA" id="ARBA00022737"/>
    </source>
</evidence>
<dbReference type="SUPFAM" id="SSF101898">
    <property type="entry name" value="NHL repeat"/>
    <property type="match status" value="2"/>
</dbReference>
<evidence type="ECO:0000259" key="7">
    <source>
        <dbReference type="PROSITE" id="PS50026"/>
    </source>
</evidence>
<feature type="repeat" description="NHL" evidence="5">
    <location>
        <begin position="212"/>
        <end position="242"/>
    </location>
</feature>
<reference evidence="8" key="1">
    <citation type="submission" date="2021-02" db="EMBL/GenBank/DDBJ databases">
        <authorList>
            <person name="Nowell W R."/>
        </authorList>
    </citation>
    <scope>NUCLEOTIDE SEQUENCE</scope>
</reference>
<evidence type="ECO:0000256" key="5">
    <source>
        <dbReference type="PROSITE-ProRule" id="PRU00504"/>
    </source>
</evidence>
<evidence type="ECO:0000256" key="2">
    <source>
        <dbReference type="ARBA" id="ARBA00022729"/>
    </source>
</evidence>
<dbReference type="Gene3D" id="2.10.25.10">
    <property type="entry name" value="Laminin"/>
    <property type="match status" value="2"/>
</dbReference>
<dbReference type="InterPro" id="IPR011042">
    <property type="entry name" value="6-blade_b-propeller_TolB-like"/>
</dbReference>